<evidence type="ECO:0000313" key="2">
    <source>
        <dbReference type="Proteomes" id="UP000541558"/>
    </source>
</evidence>
<accession>A0A8H5CFT1</accession>
<comment type="caution">
    <text evidence="1">The sequence shown here is derived from an EMBL/GenBank/DDBJ whole genome shotgun (WGS) entry which is preliminary data.</text>
</comment>
<dbReference type="SUPFAM" id="SSF52047">
    <property type="entry name" value="RNI-like"/>
    <property type="match status" value="1"/>
</dbReference>
<dbReference type="Gene3D" id="3.80.10.10">
    <property type="entry name" value="Ribonuclease Inhibitor"/>
    <property type="match status" value="1"/>
</dbReference>
<protein>
    <submittedName>
        <fullName evidence="1">Uncharacterized protein</fullName>
    </submittedName>
</protein>
<dbReference type="AlphaFoldDB" id="A0A8H5CFT1"/>
<dbReference type="InterPro" id="IPR032675">
    <property type="entry name" value="LRR_dom_sf"/>
</dbReference>
<dbReference type="EMBL" id="JAACJK010000003">
    <property type="protein sequence ID" value="KAF5340683.1"/>
    <property type="molecule type" value="Genomic_DNA"/>
</dbReference>
<gene>
    <name evidence="1" type="ORF">D9611_007475</name>
</gene>
<dbReference type="OrthoDB" id="270763at2759"/>
<keyword evidence="2" id="KW-1185">Reference proteome</keyword>
<evidence type="ECO:0000313" key="1">
    <source>
        <dbReference type="EMBL" id="KAF5340683.1"/>
    </source>
</evidence>
<dbReference type="Proteomes" id="UP000541558">
    <property type="component" value="Unassembled WGS sequence"/>
</dbReference>
<organism evidence="1 2">
    <name type="scientific">Ephemerocybe angulata</name>
    <dbReference type="NCBI Taxonomy" id="980116"/>
    <lineage>
        <taxon>Eukaryota</taxon>
        <taxon>Fungi</taxon>
        <taxon>Dikarya</taxon>
        <taxon>Basidiomycota</taxon>
        <taxon>Agaricomycotina</taxon>
        <taxon>Agaricomycetes</taxon>
        <taxon>Agaricomycetidae</taxon>
        <taxon>Agaricales</taxon>
        <taxon>Agaricineae</taxon>
        <taxon>Psathyrellaceae</taxon>
        <taxon>Ephemerocybe</taxon>
    </lineage>
</organism>
<sequence>MRSRHGVVCSLHDSLFSATGPVSRSCGTGFSFLSFASNPQHQFEVPAQARALPATRHCKQKLIVFSQLLAGYSCNIMPDLTEDLIPLVLRELYFGHPVGSWNEHEPDRTTLRHLSLVNSTWNGPAQALLLKSVLVNSKFTDAFLGPENNDDDSSRRSLLQHVRIATFPPLTGLPSDASGRIILTLLERCTSLYELGFRASGPDGFSDAVVDSLRRLSESRPLALRSLKIYECGLQSPAVRQLVSSFPTIEFLSINCEVGPRLANGISCNVRLYELRLTRNIPDDLLRWLLQSSQDTLQVLELRDVPGRKMLNILKPYCNTVRSLRLMTFNLTSSEIVNHCQNLEELVMMGIPNVFPLPAVLPASLHHLSIILPNVTERTRLRPYTKVVVSHGALRSVRCRGPVRKVEDFPDFEEACKVHNVALVVEEDGVWLNEPCVKADVFPRRRSVSNFNLMN</sequence>
<name>A0A8H5CFT1_9AGAR</name>
<reference evidence="1 2" key="1">
    <citation type="journal article" date="2020" name="ISME J.">
        <title>Uncovering the hidden diversity of litter-decomposition mechanisms in mushroom-forming fungi.</title>
        <authorList>
            <person name="Floudas D."/>
            <person name="Bentzer J."/>
            <person name="Ahren D."/>
            <person name="Johansson T."/>
            <person name="Persson P."/>
            <person name="Tunlid A."/>
        </authorList>
    </citation>
    <scope>NUCLEOTIDE SEQUENCE [LARGE SCALE GENOMIC DNA]</scope>
    <source>
        <strain evidence="1 2">CBS 175.51</strain>
    </source>
</reference>
<proteinExistence type="predicted"/>